<dbReference type="InterPro" id="IPR049244">
    <property type="entry name" value="DUF6879"/>
</dbReference>
<gene>
    <name evidence="2" type="ORF">FHS44_007173</name>
</gene>
<evidence type="ECO:0000313" key="2">
    <source>
        <dbReference type="EMBL" id="MBB4920029.1"/>
    </source>
</evidence>
<dbReference type="RefSeq" id="WP_184723403.1">
    <property type="nucleotide sequence ID" value="NZ_JACHJP010000012.1"/>
</dbReference>
<reference evidence="2 3" key="1">
    <citation type="submission" date="2020-08" db="EMBL/GenBank/DDBJ databases">
        <title>Genomic Encyclopedia of Type Strains, Phase III (KMG-III): the genomes of soil and plant-associated and newly described type strains.</title>
        <authorList>
            <person name="Whitman W."/>
        </authorList>
    </citation>
    <scope>NUCLEOTIDE SEQUENCE [LARGE SCALE GENOMIC DNA]</scope>
    <source>
        <strain evidence="2 3">CECT 8840</strain>
    </source>
</reference>
<feature type="domain" description="DUF6879" evidence="1">
    <location>
        <begin position="8"/>
        <end position="169"/>
    </location>
</feature>
<evidence type="ECO:0000259" key="1">
    <source>
        <dbReference type="Pfam" id="PF21806"/>
    </source>
</evidence>
<dbReference type="Proteomes" id="UP000552644">
    <property type="component" value="Unassembled WGS sequence"/>
</dbReference>
<keyword evidence="3" id="KW-1185">Reference proteome</keyword>
<dbReference type="AlphaFoldDB" id="A0A7W7QUV9"/>
<name>A0A7W7QUV9_9ACTN</name>
<dbReference type="Pfam" id="PF21806">
    <property type="entry name" value="DUF6879"/>
    <property type="match status" value="1"/>
</dbReference>
<accession>A0A7W7QUV9</accession>
<protein>
    <recommendedName>
        <fullName evidence="1">DUF6879 domain-containing protein</fullName>
    </recommendedName>
</protein>
<organism evidence="2 3">
    <name type="scientific">Streptosporangium saharense</name>
    <dbReference type="NCBI Taxonomy" id="1706840"/>
    <lineage>
        <taxon>Bacteria</taxon>
        <taxon>Bacillati</taxon>
        <taxon>Actinomycetota</taxon>
        <taxon>Actinomycetes</taxon>
        <taxon>Streptosporangiales</taxon>
        <taxon>Streptosporangiaceae</taxon>
        <taxon>Streptosporangium</taxon>
    </lineage>
</organism>
<sequence>MEPITYREFQDALRSVKRAWHLELRDTYKVTYEKAPIARWRNGEPEDFAFLEEWLSFVREVTDRGLAVERLRLVTLPHTEYTQWSLFVAEQNVAAGEDVRYLPIREPLGVALPAEDCWLLDDDRLILSLFAPDGEAGGFAREEDPELIAEYRAVRDALWPMGISHSEYVTR</sequence>
<evidence type="ECO:0000313" key="3">
    <source>
        <dbReference type="Proteomes" id="UP000552644"/>
    </source>
</evidence>
<proteinExistence type="predicted"/>
<comment type="caution">
    <text evidence="2">The sequence shown here is derived from an EMBL/GenBank/DDBJ whole genome shotgun (WGS) entry which is preliminary data.</text>
</comment>
<dbReference type="EMBL" id="JACHJP010000012">
    <property type="protein sequence ID" value="MBB4920029.1"/>
    <property type="molecule type" value="Genomic_DNA"/>
</dbReference>